<dbReference type="Gene3D" id="1.25.40.20">
    <property type="entry name" value="Ankyrin repeat-containing domain"/>
    <property type="match status" value="2"/>
</dbReference>
<accession>A0A9P8G2M3</accession>
<dbReference type="SMART" id="SM00248">
    <property type="entry name" value="ANK"/>
    <property type="match status" value="10"/>
</dbReference>
<sequence>MSDPHQYTVGWICAIPTESIAASLFLDDEEHERPDHVSINDSNNYTLGKMKGHNVVIAVLPDGEYGQTSATSVVKDMLASFPNIRIGLMVGIGGGAPTAQNDIRLGDVVVSSPQNKTGGVYQYDYGKLIQGQGFQQTGFLNQPSTLVRTTVSGLKTQYKRRGHKIDETIKAVLNENPRLADEFSRPREDRDRLYKADFVHPVGHKGDCNDSCGVLPERIVERRARTQKEDNPAIHHGIIASGNWLLKDASVRDAFANEKGIMCFEMEAAGLMNHLPCLVIRGICDYSDSHKNKEWQGMVPSQVQAEQKVAEALKSIQHNTMEIIETSNNTAACVNDLKADARYHRIYSWLAPPDHTTNQHEALSQRHEGTGQWFVRSAIFTAFKEGRVPFLWLSGIPGCGKTILSSSIIEDLQHNSSNSSAAILYFYFNFNDNRKQTLDTALRSLLWQLTNHGGSSFREVEKLYESCNGGQNQTSTQSLIRALESVLQATGRVIIVLDALDECTTRRELLQWLAETSAKNSSGIQIIATSRKEYDIKDAFAKWLTNDVMLSIQQLEVDQDIQAYVHARIRSDPGLERWRDKPFVQNEIELKLTKKAQGMFRWAKCQLDSLAECLCLRMLHKALNTLPKTLDETYARILEHLPPMYLQDTIRLLQILTWSERPLLIEEAVDYLAVELDSKPGFDEENRLPVPREIMRFCSSLVTVAQVSEDTLGYSVYMRLGTFETYRSQEEIRLAHYSVKEYLTSGRGQINEIGFQLGQATSATYIASAMLTYLLHLQTNVPNHAIIAHCPLAMYSASHWMEFARVANAEDSRLRILIERLLLVPERYAHWISLFNPPKRWIWGDDKKPSFPLPQPLYYASLGGLEYVVNRLLESGADINSEGDEYDNALQAAAARGLESMVNLLLQKGADVNAHRGKASTLQVASAEGHVRVVQSLLAHGADVNAEGGDDLGHISALQAACAECHLEVIKLLLENGADVNIRGGARGTALQVASLVGCDKIVQLLLQEGADVNAPGSSGYGEALDAAFGRTWGDCDLHHNREQVVLLLLGKCDGLDVQDKRFANVLHNAAGAGFENVVKRLLTTHLDIIAREGRGLDIDVLSRVYGDALDIAAEEGHVKIVQMLLDRRPEVIAEGEVYGSALAAASYEGHDDVVQMLLDRDADVNIIGGCYGSALQAASRAGHGRIVKMLLQNAINIDVDGTLNSTAFDIALQWGYTDVLETLLKLPGKETIADEHGWSSEAFLIIYRGLTPRGISRDSTSQNARALGHTPTRFVEAGQHSGFRFSEDGLEITAGHALNQRIDSDYQARADHPIPAGLDEFFFEVEIVRGSHDSKCELVTQSDRKTHNRIAIGLCTGSSSQTEAPGSQAGSWAYYSVGFTKSGGTGRAEQYNEGYDKGDTVCCGVHFKSNTIDFYKNGISLGTAFEGVNGRLFPVIGIANRDVHLRIRFRPEEFLFPPRAS</sequence>
<dbReference type="Gene3D" id="3.40.50.300">
    <property type="entry name" value="P-loop containing nucleotide triphosphate hydrolases"/>
    <property type="match status" value="1"/>
</dbReference>
<dbReference type="InterPro" id="IPR036770">
    <property type="entry name" value="Ankyrin_rpt-contain_sf"/>
</dbReference>
<dbReference type="SUPFAM" id="SSF48403">
    <property type="entry name" value="Ankyrin repeat"/>
    <property type="match status" value="1"/>
</dbReference>
<dbReference type="SUPFAM" id="SSF49899">
    <property type="entry name" value="Concanavalin A-like lectins/glucanases"/>
    <property type="match status" value="1"/>
</dbReference>
<feature type="repeat" description="ANK" evidence="2">
    <location>
        <begin position="856"/>
        <end position="884"/>
    </location>
</feature>
<dbReference type="Pfam" id="PF24883">
    <property type="entry name" value="NPHP3_N"/>
    <property type="match status" value="1"/>
</dbReference>
<dbReference type="Pfam" id="PF12796">
    <property type="entry name" value="Ank_2"/>
    <property type="match status" value="4"/>
</dbReference>
<dbReference type="InterPro" id="IPR001870">
    <property type="entry name" value="B30.2/SPRY"/>
</dbReference>
<dbReference type="InterPro" id="IPR013320">
    <property type="entry name" value="ConA-like_dom_sf"/>
</dbReference>
<dbReference type="PROSITE" id="PS50297">
    <property type="entry name" value="ANK_REP_REGION"/>
    <property type="match status" value="4"/>
</dbReference>
<feature type="domain" description="NACHT" evidence="4">
    <location>
        <begin position="389"/>
        <end position="531"/>
    </location>
</feature>
<dbReference type="SUPFAM" id="SSF53167">
    <property type="entry name" value="Purine and uridine phosphorylases"/>
    <property type="match status" value="1"/>
</dbReference>
<dbReference type="InterPro" id="IPR007111">
    <property type="entry name" value="NACHT_NTPase"/>
</dbReference>
<organism evidence="5 6">
    <name type="scientific">Aureobasidium melanogenum</name>
    <name type="common">Aureobasidium pullulans var. melanogenum</name>
    <dbReference type="NCBI Taxonomy" id="46634"/>
    <lineage>
        <taxon>Eukaryota</taxon>
        <taxon>Fungi</taxon>
        <taxon>Dikarya</taxon>
        <taxon>Ascomycota</taxon>
        <taxon>Pezizomycotina</taxon>
        <taxon>Dothideomycetes</taxon>
        <taxon>Dothideomycetidae</taxon>
        <taxon>Dothideales</taxon>
        <taxon>Saccotheciaceae</taxon>
        <taxon>Aureobasidium</taxon>
    </lineage>
</organism>
<keyword evidence="1" id="KW-0677">Repeat</keyword>
<protein>
    <submittedName>
        <fullName evidence="5">Purine and uridine phosphorylase</fullName>
    </submittedName>
</protein>
<dbReference type="PANTHER" id="PTHR10039">
    <property type="entry name" value="AMELOGENIN"/>
    <property type="match status" value="1"/>
</dbReference>
<dbReference type="CDD" id="cd12885">
    <property type="entry name" value="SPRY_RanBP_like"/>
    <property type="match status" value="1"/>
</dbReference>
<dbReference type="InterPro" id="IPR056884">
    <property type="entry name" value="NPHP3-like_N"/>
</dbReference>
<evidence type="ECO:0000313" key="5">
    <source>
        <dbReference type="EMBL" id="KAG9987605.1"/>
    </source>
</evidence>
<evidence type="ECO:0000313" key="6">
    <source>
        <dbReference type="Proteomes" id="UP000729357"/>
    </source>
</evidence>
<dbReference type="Gene3D" id="3.40.50.1580">
    <property type="entry name" value="Nucleoside phosphorylase domain"/>
    <property type="match status" value="1"/>
</dbReference>
<dbReference type="EMBL" id="JAHFXS010000211">
    <property type="protein sequence ID" value="KAG9987605.1"/>
    <property type="molecule type" value="Genomic_DNA"/>
</dbReference>
<feature type="repeat" description="ANK" evidence="2">
    <location>
        <begin position="953"/>
        <end position="985"/>
    </location>
</feature>
<dbReference type="InterPro" id="IPR027417">
    <property type="entry name" value="P-loop_NTPase"/>
</dbReference>
<name>A0A9P8G2M3_AURME</name>
<dbReference type="SUPFAM" id="SSF52540">
    <property type="entry name" value="P-loop containing nucleoside triphosphate hydrolases"/>
    <property type="match status" value="1"/>
</dbReference>
<dbReference type="Gene3D" id="2.60.120.920">
    <property type="match status" value="1"/>
</dbReference>
<dbReference type="GO" id="GO:0003824">
    <property type="term" value="F:catalytic activity"/>
    <property type="evidence" value="ECO:0007669"/>
    <property type="project" value="InterPro"/>
</dbReference>
<feature type="domain" description="B30.2/SPRY" evidence="3">
    <location>
        <begin position="1252"/>
        <end position="1455"/>
    </location>
</feature>
<dbReference type="Proteomes" id="UP000729357">
    <property type="component" value="Unassembled WGS sequence"/>
</dbReference>
<proteinExistence type="predicted"/>
<feature type="repeat" description="ANK" evidence="2">
    <location>
        <begin position="917"/>
        <end position="949"/>
    </location>
</feature>
<dbReference type="PROSITE" id="PS50837">
    <property type="entry name" value="NACHT"/>
    <property type="match status" value="1"/>
</dbReference>
<dbReference type="InterPro" id="IPR003877">
    <property type="entry name" value="SPRY_dom"/>
</dbReference>
<feature type="repeat" description="ANK" evidence="2">
    <location>
        <begin position="1141"/>
        <end position="1170"/>
    </location>
</feature>
<dbReference type="InterPro" id="IPR044736">
    <property type="entry name" value="Gid1/RanBPM/SPLA_SPRY"/>
</dbReference>
<evidence type="ECO:0000256" key="2">
    <source>
        <dbReference type="PROSITE-ProRule" id="PRU00023"/>
    </source>
</evidence>
<dbReference type="GO" id="GO:0009116">
    <property type="term" value="P:nucleoside metabolic process"/>
    <property type="evidence" value="ECO:0007669"/>
    <property type="project" value="InterPro"/>
</dbReference>
<dbReference type="InterPro" id="IPR035994">
    <property type="entry name" value="Nucleoside_phosphorylase_sf"/>
</dbReference>
<evidence type="ECO:0000256" key="1">
    <source>
        <dbReference type="ARBA" id="ARBA00022737"/>
    </source>
</evidence>
<gene>
    <name evidence="5" type="ORF">KCU98_g3218</name>
</gene>
<dbReference type="InterPro" id="IPR043136">
    <property type="entry name" value="B30.2/SPRY_sf"/>
</dbReference>
<reference evidence="5" key="2">
    <citation type="submission" date="2021-08" db="EMBL/GenBank/DDBJ databases">
        <authorList>
            <person name="Gostincar C."/>
            <person name="Sun X."/>
            <person name="Song Z."/>
            <person name="Gunde-Cimerman N."/>
        </authorList>
    </citation>
    <scope>NUCLEOTIDE SEQUENCE</scope>
    <source>
        <strain evidence="5">EXF-9298</strain>
    </source>
</reference>
<dbReference type="PROSITE" id="PS50188">
    <property type="entry name" value="B302_SPRY"/>
    <property type="match status" value="1"/>
</dbReference>
<evidence type="ECO:0000259" key="3">
    <source>
        <dbReference type="PROSITE" id="PS50188"/>
    </source>
</evidence>
<dbReference type="InterPro" id="IPR002110">
    <property type="entry name" value="Ankyrin_rpt"/>
</dbReference>
<reference evidence="5" key="1">
    <citation type="journal article" date="2021" name="J Fungi (Basel)">
        <title>Virulence traits and population genomics of the black yeast Aureobasidium melanogenum.</title>
        <authorList>
            <person name="Cernosa A."/>
            <person name="Sun X."/>
            <person name="Gostincar C."/>
            <person name="Fang C."/>
            <person name="Gunde-Cimerman N."/>
            <person name="Song Z."/>
        </authorList>
    </citation>
    <scope>NUCLEOTIDE SEQUENCE</scope>
    <source>
        <strain evidence="5">EXF-9298</strain>
    </source>
</reference>
<keyword evidence="6" id="KW-1185">Reference proteome</keyword>
<feature type="repeat" description="ANK" evidence="2">
    <location>
        <begin position="885"/>
        <end position="917"/>
    </location>
</feature>
<keyword evidence="2" id="KW-0040">ANK repeat</keyword>
<feature type="repeat" description="ANK" evidence="2">
    <location>
        <begin position="986"/>
        <end position="1018"/>
    </location>
</feature>
<dbReference type="PROSITE" id="PS50088">
    <property type="entry name" value="ANK_REPEAT"/>
    <property type="match status" value="6"/>
</dbReference>
<comment type="caution">
    <text evidence="5">The sequence shown here is derived from an EMBL/GenBank/DDBJ whole genome shotgun (WGS) entry which is preliminary data.</text>
</comment>
<dbReference type="SMART" id="SM00449">
    <property type="entry name" value="SPRY"/>
    <property type="match status" value="1"/>
</dbReference>
<evidence type="ECO:0000259" key="4">
    <source>
        <dbReference type="PROSITE" id="PS50837"/>
    </source>
</evidence>
<dbReference type="PANTHER" id="PTHR10039:SF16">
    <property type="entry name" value="GPI INOSITOL-DEACYLASE"/>
    <property type="match status" value="1"/>
</dbReference>
<feature type="non-terminal residue" evidence="5">
    <location>
        <position position="1"/>
    </location>
</feature>
<dbReference type="Pfam" id="PF00622">
    <property type="entry name" value="SPRY"/>
    <property type="match status" value="1"/>
</dbReference>